<reference evidence="1 2" key="1">
    <citation type="submission" date="2020-10" db="EMBL/GenBank/DDBJ databases">
        <title>Complete genome sequence of Paludibaculum fermentans P105T, a facultatively anaerobic acidobacterium capable of dissimilatory Fe(III) reduction.</title>
        <authorList>
            <person name="Dedysh S.N."/>
            <person name="Beletsky A.V."/>
            <person name="Kulichevskaya I.S."/>
            <person name="Mardanov A.V."/>
            <person name="Ravin N.V."/>
        </authorList>
    </citation>
    <scope>NUCLEOTIDE SEQUENCE [LARGE SCALE GENOMIC DNA]</scope>
    <source>
        <strain evidence="1 2">P105</strain>
    </source>
</reference>
<dbReference type="PROSITE" id="PS51257">
    <property type="entry name" value="PROKAR_LIPOPROTEIN"/>
    <property type="match status" value="1"/>
</dbReference>
<dbReference type="AlphaFoldDB" id="A0A7S7NXM5"/>
<gene>
    <name evidence="1" type="ORF">IRI77_17650</name>
</gene>
<keyword evidence="2" id="KW-1185">Reference proteome</keyword>
<dbReference type="EMBL" id="CP063849">
    <property type="protein sequence ID" value="QOY91696.1"/>
    <property type="molecule type" value="Genomic_DNA"/>
</dbReference>
<evidence type="ECO:0000313" key="1">
    <source>
        <dbReference type="EMBL" id="QOY91696.1"/>
    </source>
</evidence>
<proteinExistence type="predicted"/>
<organism evidence="1 2">
    <name type="scientific">Paludibaculum fermentans</name>
    <dbReference type="NCBI Taxonomy" id="1473598"/>
    <lineage>
        <taxon>Bacteria</taxon>
        <taxon>Pseudomonadati</taxon>
        <taxon>Acidobacteriota</taxon>
        <taxon>Terriglobia</taxon>
        <taxon>Bryobacterales</taxon>
        <taxon>Bryobacteraceae</taxon>
        <taxon>Paludibaculum</taxon>
    </lineage>
</organism>
<dbReference type="PANTHER" id="PTHR40616:SF1">
    <property type="entry name" value="LINALOOL DEHYDRATASE_ISOMERASE DOMAIN-CONTAINING PROTEIN"/>
    <property type="match status" value="1"/>
</dbReference>
<protein>
    <submittedName>
        <fullName evidence="1">Uncharacterized protein</fullName>
    </submittedName>
</protein>
<dbReference type="KEGG" id="pfer:IRI77_17650"/>
<sequence length="609" mass="69131">MNRREFAAAPLLLTACGRATPEAGWPAKWDRELVRKSVQISDEKFDPEHKMISVILGPEYRYHTKMRECRAHPTRDSLAYALFLLEEGSKERVERAKEILDRVLNLQVVDPESKWYGLWGWYMEEPPDKMAPADWNWADFNGSLLLVIEFRNGGKLGAELRGRVRESIRHAAHSVKRRNVSMSYTNIAMKGTFVTQAAAELLNDEELRVYAKDRMVRLCQAIDETGSFAEYNSPTYALVSLTALTRIRMFVKDEEAKRRAALLERRLWLHMAAHWDAARKQFAGPMSRCYRNDIGYPAWLEKALGGRLKLVTPQNRTDDGDTGIHEYRCPVDLADRFLKAEPDREQRELFLAKPETAGTTYFSKDFSMGTVNRGDFWVQRRPLIGFFGDDSRPARTVQLRVVKDGYDFSSALFFSTQRGPRVLGMINFRSPGGDKHISLDPIKDGAFDCGRLFVEFDIEGLDAFTTEQIENTVFVKSKGLQLRFRVLDARWGAHRPELKVSKTTQSVTVTLDLKPVDAPKRVRWSEVRAAYAAFALEMADGDGTFPDSMPVSKLDGSVLRAEWGELKLAASTRVQTVEQHNADFQGDARPVPRLENRLLAGIAPGFPVG</sequence>
<name>A0A7S7NXM5_PALFE</name>
<dbReference type="PANTHER" id="PTHR40616">
    <property type="entry name" value="LINALOOL DEHYDRATASE_ISOMERASE DOMAIN-CONTAINING PROTEIN"/>
    <property type="match status" value="1"/>
</dbReference>
<accession>A0A7S7NXM5</accession>
<dbReference type="RefSeq" id="WP_194453350.1">
    <property type="nucleotide sequence ID" value="NZ_CP063849.1"/>
</dbReference>
<dbReference type="Proteomes" id="UP000593892">
    <property type="component" value="Chromosome"/>
</dbReference>
<evidence type="ECO:0000313" key="2">
    <source>
        <dbReference type="Proteomes" id="UP000593892"/>
    </source>
</evidence>